<dbReference type="InterPro" id="IPR013325">
    <property type="entry name" value="RNA_pol_sigma_r2"/>
</dbReference>
<dbReference type="RefSeq" id="WP_176759625.1">
    <property type="nucleotide sequence ID" value="NZ_FNFK01000019.1"/>
</dbReference>
<keyword evidence="2" id="KW-1185">Reference proteome</keyword>
<dbReference type="EMBL" id="FNFK01000019">
    <property type="protein sequence ID" value="SDK24469.1"/>
    <property type="molecule type" value="Genomic_DNA"/>
</dbReference>
<dbReference type="NCBIfam" id="TIGR02937">
    <property type="entry name" value="sigma70-ECF"/>
    <property type="match status" value="1"/>
</dbReference>
<reference evidence="2" key="1">
    <citation type="submission" date="2016-10" db="EMBL/GenBank/DDBJ databases">
        <authorList>
            <person name="Varghese N."/>
            <person name="Submissions S."/>
        </authorList>
    </citation>
    <scope>NUCLEOTIDE SEQUENCE [LARGE SCALE GENOMIC DNA]</scope>
    <source>
        <strain evidence="2">DSM 19181</strain>
    </source>
</reference>
<dbReference type="SUPFAM" id="SSF88946">
    <property type="entry name" value="Sigma2 domain of RNA polymerase sigma factors"/>
    <property type="match status" value="1"/>
</dbReference>
<dbReference type="Pfam" id="PF13384">
    <property type="entry name" value="HTH_23"/>
    <property type="match status" value="1"/>
</dbReference>
<dbReference type="SUPFAM" id="SSF88659">
    <property type="entry name" value="Sigma3 and sigma4 domains of RNA polymerase sigma factors"/>
    <property type="match status" value="1"/>
</dbReference>
<evidence type="ECO:0000313" key="1">
    <source>
        <dbReference type="EMBL" id="SDK24469.1"/>
    </source>
</evidence>
<dbReference type="Gene3D" id="1.10.10.10">
    <property type="entry name" value="Winged helix-like DNA-binding domain superfamily/Winged helix DNA-binding domain"/>
    <property type="match status" value="1"/>
</dbReference>
<protein>
    <submittedName>
        <fullName evidence="1">RNA polymerase sigma factor, sigma-70 family</fullName>
    </submittedName>
</protein>
<dbReference type="GO" id="GO:0003700">
    <property type="term" value="F:DNA-binding transcription factor activity"/>
    <property type="evidence" value="ECO:0007669"/>
    <property type="project" value="InterPro"/>
</dbReference>
<organism evidence="1 2">
    <name type="scientific">Alkalibacterium thalassium</name>
    <dbReference type="NCBI Taxonomy" id="426701"/>
    <lineage>
        <taxon>Bacteria</taxon>
        <taxon>Bacillati</taxon>
        <taxon>Bacillota</taxon>
        <taxon>Bacilli</taxon>
        <taxon>Lactobacillales</taxon>
        <taxon>Carnobacteriaceae</taxon>
        <taxon>Alkalibacterium</taxon>
    </lineage>
</organism>
<gene>
    <name evidence="1" type="ORF">SAMN04488098_10192</name>
</gene>
<sequence>MRTLTEEMADDFFFVHTSLVHGALKKCGVLRSNQNYDDLVQIGLLTLVKVYEQFPEDLCEEEYFYQFTGFAFQKIKWAVIDELRKYQLKKEREETVSEFFDDEAESSRDKNEDWIVWQLFPSMLDCLAPNEQIYLKETVLNQLSVTDIARKHKVSRKTVYQWKNRTALKLSHFKAVLTN</sequence>
<evidence type="ECO:0000313" key="2">
    <source>
        <dbReference type="Proteomes" id="UP000199433"/>
    </source>
</evidence>
<dbReference type="GO" id="GO:0006352">
    <property type="term" value="P:DNA-templated transcription initiation"/>
    <property type="evidence" value="ECO:0007669"/>
    <property type="project" value="InterPro"/>
</dbReference>
<proteinExistence type="predicted"/>
<dbReference type="AlphaFoldDB" id="A0A1G9AAT7"/>
<dbReference type="InterPro" id="IPR014284">
    <property type="entry name" value="RNA_pol_sigma-70_dom"/>
</dbReference>
<accession>A0A1G9AAT7</accession>
<dbReference type="InterPro" id="IPR013324">
    <property type="entry name" value="RNA_pol_sigma_r3/r4-like"/>
</dbReference>
<dbReference type="Proteomes" id="UP000199433">
    <property type="component" value="Unassembled WGS sequence"/>
</dbReference>
<name>A0A1G9AAT7_9LACT</name>
<dbReference type="Gene3D" id="1.10.1740.10">
    <property type="match status" value="1"/>
</dbReference>
<dbReference type="InterPro" id="IPR036388">
    <property type="entry name" value="WH-like_DNA-bd_sf"/>
</dbReference>
<dbReference type="STRING" id="426701.SAMN04488098_10192"/>